<evidence type="ECO:0008006" key="3">
    <source>
        <dbReference type="Google" id="ProtNLM"/>
    </source>
</evidence>
<protein>
    <recommendedName>
        <fullName evidence="3">PIN domain-containing protein</fullName>
    </recommendedName>
</protein>
<name>A0A231GYI6_9NOCA</name>
<dbReference type="RefSeq" id="WP_094027464.1">
    <property type="nucleotide sequence ID" value="NZ_NGAF01000018.1"/>
</dbReference>
<dbReference type="Proteomes" id="UP000215506">
    <property type="component" value="Unassembled WGS sequence"/>
</dbReference>
<sequence length="135" mass="13939">MSPAALGGVVFDTAAVVGWTRRLPYVHAVAWATAEAGHTIVVPAAVAAAGQALIRPDRLDILAVLLELPHTVVTGLDTGAASRVAAMLAGRSDADGLVAAGHAASEAVSRNWPCLTARPDMLRRIDHQVLVDPLP</sequence>
<keyword evidence="2" id="KW-1185">Reference proteome</keyword>
<gene>
    <name evidence="1" type="ORF">B7C42_06325</name>
</gene>
<reference evidence="1 2" key="1">
    <citation type="submission" date="2017-07" db="EMBL/GenBank/DDBJ databases">
        <title>First draft Genome Sequence of Nocardia cerradoensis isolated from human infection.</title>
        <authorList>
            <person name="Carrasco G."/>
        </authorList>
    </citation>
    <scope>NUCLEOTIDE SEQUENCE [LARGE SCALE GENOMIC DNA]</scope>
    <source>
        <strain evidence="1 2">CNM20130759</strain>
    </source>
</reference>
<accession>A0A231GYI6</accession>
<dbReference type="AlphaFoldDB" id="A0A231GYI6"/>
<comment type="caution">
    <text evidence="1">The sequence shown here is derived from an EMBL/GenBank/DDBJ whole genome shotgun (WGS) entry which is preliminary data.</text>
</comment>
<proteinExistence type="predicted"/>
<organism evidence="1 2">
    <name type="scientific">Nocardia cerradoensis</name>
    <dbReference type="NCBI Taxonomy" id="85688"/>
    <lineage>
        <taxon>Bacteria</taxon>
        <taxon>Bacillati</taxon>
        <taxon>Actinomycetota</taxon>
        <taxon>Actinomycetes</taxon>
        <taxon>Mycobacteriales</taxon>
        <taxon>Nocardiaceae</taxon>
        <taxon>Nocardia</taxon>
    </lineage>
</organism>
<evidence type="ECO:0000313" key="2">
    <source>
        <dbReference type="Proteomes" id="UP000215506"/>
    </source>
</evidence>
<evidence type="ECO:0000313" key="1">
    <source>
        <dbReference type="EMBL" id="OXR41684.1"/>
    </source>
</evidence>
<dbReference type="EMBL" id="NGAF01000018">
    <property type="protein sequence ID" value="OXR41684.1"/>
    <property type="molecule type" value="Genomic_DNA"/>
</dbReference>